<feature type="region of interest" description="Disordered" evidence="1">
    <location>
        <begin position="1"/>
        <end position="36"/>
    </location>
</feature>
<protein>
    <submittedName>
        <fullName evidence="2">Uncharacterized protein</fullName>
    </submittedName>
</protein>
<dbReference type="AlphaFoldDB" id="A0A0A9AC63"/>
<evidence type="ECO:0000313" key="2">
    <source>
        <dbReference type="EMBL" id="JAD46565.1"/>
    </source>
</evidence>
<proteinExistence type="predicted"/>
<dbReference type="EMBL" id="GBRH01251330">
    <property type="protein sequence ID" value="JAD46565.1"/>
    <property type="molecule type" value="Transcribed_RNA"/>
</dbReference>
<reference evidence="2" key="2">
    <citation type="journal article" date="2015" name="Data Brief">
        <title>Shoot transcriptome of the giant reed, Arundo donax.</title>
        <authorList>
            <person name="Barrero R.A."/>
            <person name="Guerrero F.D."/>
            <person name="Moolhuijzen P."/>
            <person name="Goolsby J.A."/>
            <person name="Tidwell J."/>
            <person name="Bellgard S.E."/>
            <person name="Bellgard M.I."/>
        </authorList>
    </citation>
    <scope>NUCLEOTIDE SEQUENCE</scope>
    <source>
        <tissue evidence="2">Shoot tissue taken approximately 20 cm above the soil surface</tissue>
    </source>
</reference>
<feature type="compositionally biased region" description="Polar residues" evidence="1">
    <location>
        <begin position="23"/>
        <end position="36"/>
    </location>
</feature>
<reference evidence="2" key="1">
    <citation type="submission" date="2014-09" db="EMBL/GenBank/DDBJ databases">
        <authorList>
            <person name="Magalhaes I.L.F."/>
            <person name="Oliveira U."/>
            <person name="Santos F.R."/>
            <person name="Vidigal T.H.D.A."/>
            <person name="Brescovit A.D."/>
            <person name="Santos A.J."/>
        </authorList>
    </citation>
    <scope>NUCLEOTIDE SEQUENCE</scope>
    <source>
        <tissue evidence="2">Shoot tissue taken approximately 20 cm above the soil surface</tissue>
    </source>
</reference>
<organism evidence="2">
    <name type="scientific">Arundo donax</name>
    <name type="common">Giant reed</name>
    <name type="synonym">Donax arundinaceus</name>
    <dbReference type="NCBI Taxonomy" id="35708"/>
    <lineage>
        <taxon>Eukaryota</taxon>
        <taxon>Viridiplantae</taxon>
        <taxon>Streptophyta</taxon>
        <taxon>Embryophyta</taxon>
        <taxon>Tracheophyta</taxon>
        <taxon>Spermatophyta</taxon>
        <taxon>Magnoliopsida</taxon>
        <taxon>Liliopsida</taxon>
        <taxon>Poales</taxon>
        <taxon>Poaceae</taxon>
        <taxon>PACMAD clade</taxon>
        <taxon>Arundinoideae</taxon>
        <taxon>Arundineae</taxon>
        <taxon>Arundo</taxon>
    </lineage>
</organism>
<evidence type="ECO:0000256" key="1">
    <source>
        <dbReference type="SAM" id="MobiDB-lite"/>
    </source>
</evidence>
<accession>A0A0A9AC63</accession>
<name>A0A0A9AC63_ARUDO</name>
<sequence>MPAETRGHSARMNQPTAGAHPSALTSGHQQVSNPVH</sequence>